<dbReference type="SMART" id="SM00409">
    <property type="entry name" value="IG"/>
    <property type="match status" value="2"/>
</dbReference>
<reference evidence="3" key="1">
    <citation type="submission" date="2025-08" db="UniProtKB">
        <authorList>
            <consortium name="Ensembl"/>
        </authorList>
    </citation>
    <scope>IDENTIFICATION</scope>
</reference>
<dbReference type="PANTHER" id="PTHR46013">
    <property type="entry name" value="VASCULAR CELL ADHESION MOLECULE 1"/>
    <property type="match status" value="1"/>
</dbReference>
<dbReference type="InterPro" id="IPR007110">
    <property type="entry name" value="Ig-like_dom"/>
</dbReference>
<evidence type="ECO:0000259" key="2">
    <source>
        <dbReference type="PROSITE" id="PS50835"/>
    </source>
</evidence>
<dbReference type="PANTHER" id="PTHR46013:SF4">
    <property type="entry name" value="B-CELL RECEPTOR CD22-RELATED"/>
    <property type="match status" value="1"/>
</dbReference>
<dbReference type="Pfam" id="PF13895">
    <property type="entry name" value="Ig_2"/>
    <property type="match status" value="2"/>
</dbReference>
<sequence length="414" mass="45259">AMVRSNPNFSLKIIETKTNFKNPLWFIVNKCLLAGISCQQWSVFMPQTIEGLSGSCVIIPCNFSMPLEWDPYLDQSCKAVWKRSSWSRTQVFDSSLTGASGGLNLLQGNLTGILRDKDCTTIFNNLPSNHYDNYYFRLQCDNPLKFNFQRSVRITTQGLDSGPVLEGSSVILTCSADANPEADSFAWYKVNGEQVEAVGFKSKLSTTATEVDNRFFCTAVNGYGSQNSSIARIEVQFAPKETTVLVEAAGPILEGSSVSLMCRSRSNPPVTNYTWYKENEADHQTGPVLVIDAIDSSHSGGYRCTAKNDLGEETSGKIQLDQYIVGIMALLYHLNCVTVDFAKLKARSEGEPEDGAVTGLAPKTAEYVEICHQCSESNEGDAKEQANLAGTQLGQGEDAKDLTEDATEKVTASS</sequence>
<dbReference type="InterPro" id="IPR013783">
    <property type="entry name" value="Ig-like_fold"/>
</dbReference>
<keyword evidence="4" id="KW-1185">Reference proteome</keyword>
<dbReference type="Gene3D" id="2.60.40.10">
    <property type="entry name" value="Immunoglobulins"/>
    <property type="match status" value="3"/>
</dbReference>
<dbReference type="Ensembl" id="ENSFHET00000004901.1">
    <property type="protein sequence ID" value="ENSFHEP00000025567.1"/>
    <property type="gene ID" value="ENSFHEG00000007877.1"/>
</dbReference>
<dbReference type="InterPro" id="IPR003599">
    <property type="entry name" value="Ig_sub"/>
</dbReference>
<organism evidence="3 4">
    <name type="scientific">Fundulus heteroclitus</name>
    <name type="common">Killifish</name>
    <name type="synonym">Mummichog</name>
    <dbReference type="NCBI Taxonomy" id="8078"/>
    <lineage>
        <taxon>Eukaryota</taxon>
        <taxon>Metazoa</taxon>
        <taxon>Chordata</taxon>
        <taxon>Craniata</taxon>
        <taxon>Vertebrata</taxon>
        <taxon>Euteleostomi</taxon>
        <taxon>Actinopterygii</taxon>
        <taxon>Neopterygii</taxon>
        <taxon>Teleostei</taxon>
        <taxon>Neoteleostei</taxon>
        <taxon>Acanthomorphata</taxon>
        <taxon>Ovalentaria</taxon>
        <taxon>Atherinomorphae</taxon>
        <taxon>Cyprinodontiformes</taxon>
        <taxon>Fundulidae</taxon>
        <taxon>Fundulus</taxon>
    </lineage>
</organism>
<dbReference type="InterPro" id="IPR036179">
    <property type="entry name" value="Ig-like_dom_sf"/>
</dbReference>
<dbReference type="SUPFAM" id="SSF48726">
    <property type="entry name" value="Immunoglobulin"/>
    <property type="match status" value="2"/>
</dbReference>
<reference evidence="3" key="2">
    <citation type="submission" date="2025-09" db="UniProtKB">
        <authorList>
            <consortium name="Ensembl"/>
        </authorList>
    </citation>
    <scope>IDENTIFICATION</scope>
</reference>
<dbReference type="SMART" id="SM00408">
    <property type="entry name" value="IGc2"/>
    <property type="match status" value="2"/>
</dbReference>
<evidence type="ECO:0000256" key="1">
    <source>
        <dbReference type="SAM" id="MobiDB-lite"/>
    </source>
</evidence>
<evidence type="ECO:0000313" key="3">
    <source>
        <dbReference type="Ensembl" id="ENSFHEP00000025567.1"/>
    </source>
</evidence>
<dbReference type="CDD" id="cd00096">
    <property type="entry name" value="Ig"/>
    <property type="match status" value="2"/>
</dbReference>
<feature type="domain" description="Ig-like" evidence="2">
    <location>
        <begin position="143"/>
        <end position="236"/>
    </location>
</feature>
<dbReference type="STRING" id="8078.ENSFHEP00000025567"/>
<protein>
    <recommendedName>
        <fullName evidence="2">Ig-like domain-containing protein</fullName>
    </recommendedName>
</protein>
<dbReference type="GeneTree" id="ENSGT01150000286924"/>
<dbReference type="Proteomes" id="UP000265000">
    <property type="component" value="Unplaced"/>
</dbReference>
<dbReference type="PROSITE" id="PS50835">
    <property type="entry name" value="IG_LIKE"/>
    <property type="match status" value="2"/>
</dbReference>
<dbReference type="AlphaFoldDB" id="A0A3Q2QGH1"/>
<feature type="domain" description="Ig-like" evidence="2">
    <location>
        <begin position="239"/>
        <end position="319"/>
    </location>
</feature>
<evidence type="ECO:0000313" key="4">
    <source>
        <dbReference type="Proteomes" id="UP000265000"/>
    </source>
</evidence>
<dbReference type="InterPro" id="IPR003598">
    <property type="entry name" value="Ig_sub2"/>
</dbReference>
<feature type="region of interest" description="Disordered" evidence="1">
    <location>
        <begin position="379"/>
        <end position="414"/>
    </location>
</feature>
<feature type="compositionally biased region" description="Basic and acidic residues" evidence="1">
    <location>
        <begin position="397"/>
        <end position="408"/>
    </location>
</feature>
<name>A0A3Q2QGH1_FUNHE</name>
<accession>A0A3Q2QGH1</accession>
<proteinExistence type="predicted"/>